<dbReference type="Pfam" id="PF11232">
    <property type="entry name" value="Med25"/>
    <property type="match status" value="1"/>
</dbReference>
<evidence type="ECO:0000256" key="3">
    <source>
        <dbReference type="ARBA" id="ARBA00019694"/>
    </source>
</evidence>
<dbReference type="PANTHER" id="PTHR12433">
    <property type="entry name" value="MEDIATOR OF RNA POLYMERASE II TRANSCRIPTION SUBUNIT 25"/>
    <property type="match status" value="1"/>
</dbReference>
<dbReference type="Gene3D" id="2.40.290.30">
    <property type="entry name" value="Mediator complex subunit 25, ACID domain"/>
    <property type="match status" value="1"/>
</dbReference>
<name>A0A6M2DTD7_XENCH</name>
<evidence type="ECO:0000256" key="8">
    <source>
        <dbReference type="ARBA" id="ARBA00031958"/>
    </source>
</evidence>
<feature type="domain" description="Mediator of RNA polymerase II transcription subunit 25 von Willebrand factor type A" evidence="12">
    <location>
        <begin position="18"/>
        <end position="224"/>
    </location>
</feature>
<evidence type="ECO:0000259" key="11">
    <source>
        <dbReference type="Pfam" id="PF11232"/>
    </source>
</evidence>
<dbReference type="GO" id="GO:0016592">
    <property type="term" value="C:mediator complex"/>
    <property type="evidence" value="ECO:0007669"/>
    <property type="project" value="TreeGrafter"/>
</dbReference>
<dbReference type="PANTHER" id="PTHR12433:SF11">
    <property type="entry name" value="MEDIATOR OF RNA POLYMERASE II TRANSCRIPTION SUBUNIT 25"/>
    <property type="match status" value="1"/>
</dbReference>
<feature type="coiled-coil region" evidence="9">
    <location>
        <begin position="681"/>
        <end position="753"/>
    </location>
</feature>
<evidence type="ECO:0000256" key="5">
    <source>
        <dbReference type="ARBA" id="ARBA00023159"/>
    </source>
</evidence>
<dbReference type="GO" id="GO:0005667">
    <property type="term" value="C:transcription regulator complex"/>
    <property type="evidence" value="ECO:0007669"/>
    <property type="project" value="TreeGrafter"/>
</dbReference>
<dbReference type="InterPro" id="IPR021394">
    <property type="entry name" value="Med25_PTOV"/>
</dbReference>
<dbReference type="AlphaFoldDB" id="A0A6M2DTD7"/>
<feature type="region of interest" description="Disordered" evidence="10">
    <location>
        <begin position="754"/>
        <end position="784"/>
    </location>
</feature>
<dbReference type="InterPro" id="IPR038196">
    <property type="entry name" value="Med25_PTOV_sf"/>
</dbReference>
<evidence type="ECO:0000259" key="12">
    <source>
        <dbReference type="Pfam" id="PF11265"/>
    </source>
</evidence>
<dbReference type="GO" id="GO:0045944">
    <property type="term" value="P:positive regulation of transcription by RNA polymerase II"/>
    <property type="evidence" value="ECO:0007669"/>
    <property type="project" value="TreeGrafter"/>
</dbReference>
<keyword evidence="4" id="KW-0805">Transcription regulation</keyword>
<feature type="region of interest" description="Disordered" evidence="10">
    <location>
        <begin position="557"/>
        <end position="607"/>
    </location>
</feature>
<dbReference type="InterPro" id="IPR021419">
    <property type="entry name" value="Mediator_Med25_VWA"/>
</dbReference>
<sequence>MTIEYLNSIMNNQESDILADVIFVIEGTSLNGGYFNDLRNNYIIPTMDYFSPGLEEIDYAPEGTNNLYGVVLYQASDCMPLPNCQTYGPFSNPQKMLHTLDKLELIGGKGETCAHIAEGLATALMCFEELQLKRDNMIAQKHCILICNSMPYLVPVTECYNYANKTVDQLAIILQEKGIHLSIISPRKSLTLLKIFEKAGGDLSTLQTKNYAKDPRHLVLLNGYSLKERPISLNENIPQTNINMTPTLLSPLSANDSPKPSGVQSAAPVMNPNAAGQFRPNQNPAMGTNPNMMGNNLNQIRQVNHINGQFPNQPQMCGSPSYLAPNTMQRGPNPRAWMMPPQQRPPYMNNPALGQNSALISQLTTPSHTLQCGTPGAMMQNFQGPATGNINAPVQQPLTQQGAPQNSIRERHTIWHGLLEWIEKAKTPSDQQKHTKHVPCTVSANSKDGEPELKAESWPPKLIMQLMPKQLISNIGGQYLKDSKSVLFHPQACDALESLTKVMSSGFAGCVHFTAMASGMCDIKVLILLYTAEKKAYLGFIPNNQTAFVERLRRVIQQQKQSQAPPGSQGNMNSAPGVPSPSQLGGPSMNNAGNRPTASSQPNSQSGIMLSQTNTMAMGGGQITQNVVTTSATNVVNGPRIGLMQPGANTMNAQNQSNIRGQNMMGGSSQRPPFDHIEAARQQNLEKILQLKQTLEAAQQAEAQYKSQLEIYSLQQIQESLQTAQHKEAQYKQQIDQEQRKQLQAQLQQMQQRGMNVPQGGSGSITNTMTGQANISSGMPGAGM</sequence>
<comment type="subcellular location">
    <subcellularLocation>
        <location evidence="1">Nucleus</location>
    </subcellularLocation>
</comment>
<feature type="domain" description="Mediator complex subunit Med25 PTOV" evidence="11">
    <location>
        <begin position="410"/>
        <end position="561"/>
    </location>
</feature>
<keyword evidence="5" id="KW-0010">Activator</keyword>
<keyword evidence="6" id="KW-0804">Transcription</keyword>
<evidence type="ECO:0000256" key="1">
    <source>
        <dbReference type="ARBA" id="ARBA00004123"/>
    </source>
</evidence>
<evidence type="ECO:0000313" key="13">
    <source>
        <dbReference type="EMBL" id="NOV48431.1"/>
    </source>
</evidence>
<feature type="compositionally biased region" description="Polar residues" evidence="10">
    <location>
        <begin position="764"/>
        <end position="777"/>
    </location>
</feature>
<dbReference type="Pfam" id="PF11265">
    <property type="entry name" value="Med25_VWA"/>
    <property type="match status" value="1"/>
</dbReference>
<evidence type="ECO:0000256" key="6">
    <source>
        <dbReference type="ARBA" id="ARBA00023163"/>
    </source>
</evidence>
<feature type="region of interest" description="Disordered" evidence="10">
    <location>
        <begin position="427"/>
        <end position="453"/>
    </location>
</feature>
<evidence type="ECO:0000256" key="9">
    <source>
        <dbReference type="SAM" id="Coils"/>
    </source>
</evidence>
<accession>A0A6M2DTD7</accession>
<reference evidence="13" key="1">
    <citation type="submission" date="2020-03" db="EMBL/GenBank/DDBJ databases">
        <title>Transcriptomic Profiling of the Digestive Tract of the Rat Flea, Xenopsylla cheopis, Following Blood Feeding and Infection with Yersinia pestis.</title>
        <authorList>
            <person name="Bland D.M."/>
            <person name="Martens C.A."/>
            <person name="Virtaneva K."/>
            <person name="Kanakabandi K."/>
            <person name="Long D."/>
            <person name="Rosenke R."/>
            <person name="Saturday G.A."/>
            <person name="Hoyt F.H."/>
            <person name="Bruno D.P."/>
            <person name="Ribeiro J.M.C."/>
            <person name="Hinnebusch J."/>
        </authorList>
    </citation>
    <scope>NUCLEOTIDE SEQUENCE</scope>
</reference>
<dbReference type="FunFam" id="2.40.290.30:FF:000002">
    <property type="entry name" value="Mediator of RNA polymerase II transcription subunit"/>
    <property type="match status" value="1"/>
</dbReference>
<protein>
    <recommendedName>
        <fullName evidence="3">Mediator of RNA polymerase II transcription subunit 25</fullName>
    </recommendedName>
    <alternativeName>
        <fullName evidence="8">Mediator complex subunit 25</fullName>
    </alternativeName>
</protein>
<organism evidence="13">
    <name type="scientific">Xenopsylla cheopis</name>
    <name type="common">Oriental rat flea</name>
    <name type="synonym">Pulex cheopis</name>
    <dbReference type="NCBI Taxonomy" id="163159"/>
    <lineage>
        <taxon>Eukaryota</taxon>
        <taxon>Metazoa</taxon>
        <taxon>Ecdysozoa</taxon>
        <taxon>Arthropoda</taxon>
        <taxon>Hexapoda</taxon>
        <taxon>Insecta</taxon>
        <taxon>Pterygota</taxon>
        <taxon>Neoptera</taxon>
        <taxon>Endopterygota</taxon>
        <taxon>Siphonaptera</taxon>
        <taxon>Pulicidae</taxon>
        <taxon>Xenopsyllinae</taxon>
        <taxon>Xenopsylla</taxon>
    </lineage>
</organism>
<proteinExistence type="inferred from homology"/>
<comment type="similarity">
    <text evidence="2">Belongs to the Mediator complex subunit 25 family.</text>
</comment>
<evidence type="ECO:0000256" key="7">
    <source>
        <dbReference type="ARBA" id="ARBA00023242"/>
    </source>
</evidence>
<evidence type="ECO:0000256" key="2">
    <source>
        <dbReference type="ARBA" id="ARBA00009102"/>
    </source>
</evidence>
<evidence type="ECO:0000256" key="10">
    <source>
        <dbReference type="SAM" id="MobiDB-lite"/>
    </source>
</evidence>
<dbReference type="EMBL" id="GIIL01004705">
    <property type="protein sequence ID" value="NOV48431.1"/>
    <property type="molecule type" value="Transcribed_RNA"/>
</dbReference>
<evidence type="ECO:0000256" key="4">
    <source>
        <dbReference type="ARBA" id="ARBA00023015"/>
    </source>
</evidence>
<keyword evidence="7" id="KW-0539">Nucleus</keyword>
<keyword evidence="9" id="KW-0175">Coiled coil</keyword>